<evidence type="ECO:0000256" key="2">
    <source>
        <dbReference type="SAM" id="Phobius"/>
    </source>
</evidence>
<dbReference type="KEGG" id="cpas:Clopa_2747"/>
<proteinExistence type="predicted"/>
<reference evidence="3 4" key="1">
    <citation type="submission" date="2012-01" db="EMBL/GenBank/DDBJ databases">
        <title>Complete sequence of chromosome of Clostridium pasteurianum BC1.</title>
        <authorList>
            <consortium name="US DOE Joint Genome Institute"/>
            <person name="Lucas S."/>
            <person name="Han J."/>
            <person name="Lapidus A."/>
            <person name="Cheng J.-F."/>
            <person name="Goodwin L."/>
            <person name="Pitluck S."/>
            <person name="Peters L."/>
            <person name="Mikhailova N."/>
            <person name="Teshima H."/>
            <person name="Detter J.C."/>
            <person name="Han C."/>
            <person name="Tapia R."/>
            <person name="Land M."/>
            <person name="Hauser L."/>
            <person name="Kyrpides N."/>
            <person name="Ivanova N."/>
            <person name="Pagani I."/>
            <person name="Dunn J."/>
            <person name="Taghavi S."/>
            <person name="Francis A."/>
            <person name="van der Lelie D."/>
            <person name="Woyke T."/>
        </authorList>
    </citation>
    <scope>NUCLEOTIDE SEQUENCE [LARGE SCALE GENOMIC DNA]</scope>
    <source>
        <strain evidence="3 4">BC1</strain>
    </source>
</reference>
<keyword evidence="2" id="KW-1133">Transmembrane helix</keyword>
<evidence type="ECO:0000313" key="3">
    <source>
        <dbReference type="EMBL" id="AGK97587.1"/>
    </source>
</evidence>
<sequence length="188" mass="22494">MDWSSIIKFLISVTSISGVIIYLSKSMFSHVLSKDLEKYKKKLESLNKEYEIKFSKLHEERAKVIRDLYYSLVEMESNYKILFELYIEKLIDYSPLNNIKKKIFDNISLFNNQYKKNRIYFNNDICILCDEINVKFNKIKIGDFITCIENRTQIDEYQVKLSKSLLDEDILKLRNKLEDEFRKILGVI</sequence>
<dbReference type="RefSeq" id="WP_015615883.1">
    <property type="nucleotide sequence ID" value="NC_021182.1"/>
</dbReference>
<keyword evidence="1" id="KW-0175">Coiled coil</keyword>
<dbReference type="Proteomes" id="UP000013523">
    <property type="component" value="Chromosome"/>
</dbReference>
<name>R4K392_CLOPA</name>
<accession>R4K392</accession>
<keyword evidence="4" id="KW-1185">Reference proteome</keyword>
<feature type="transmembrane region" description="Helical" evidence="2">
    <location>
        <begin position="6"/>
        <end position="24"/>
    </location>
</feature>
<keyword evidence="2" id="KW-0472">Membrane</keyword>
<dbReference type="eggNOG" id="ENOG50339NC">
    <property type="taxonomic scope" value="Bacteria"/>
</dbReference>
<organism evidence="3 4">
    <name type="scientific">Clostridium pasteurianum BC1</name>
    <dbReference type="NCBI Taxonomy" id="86416"/>
    <lineage>
        <taxon>Bacteria</taxon>
        <taxon>Bacillati</taxon>
        <taxon>Bacillota</taxon>
        <taxon>Clostridia</taxon>
        <taxon>Eubacteriales</taxon>
        <taxon>Clostridiaceae</taxon>
        <taxon>Clostridium</taxon>
    </lineage>
</organism>
<dbReference type="OrthoDB" id="1367916at2"/>
<dbReference type="AlphaFoldDB" id="R4K392"/>
<evidence type="ECO:0000313" key="4">
    <source>
        <dbReference type="Proteomes" id="UP000013523"/>
    </source>
</evidence>
<dbReference type="HOGENOM" id="CLU_1438805_0_0_9"/>
<evidence type="ECO:0000256" key="1">
    <source>
        <dbReference type="SAM" id="Coils"/>
    </source>
</evidence>
<gene>
    <name evidence="3" type="ORF">Clopa_2747</name>
</gene>
<keyword evidence="2" id="KW-0812">Transmembrane</keyword>
<protein>
    <submittedName>
        <fullName evidence="3">Uncharacterized protein</fullName>
    </submittedName>
</protein>
<dbReference type="EMBL" id="CP003261">
    <property type="protein sequence ID" value="AGK97587.1"/>
    <property type="molecule type" value="Genomic_DNA"/>
</dbReference>
<feature type="coiled-coil region" evidence="1">
    <location>
        <begin position="29"/>
        <end position="60"/>
    </location>
</feature>
<dbReference type="PATRIC" id="fig|86416.3.peg.2735"/>